<evidence type="ECO:0000256" key="1">
    <source>
        <dbReference type="SAM" id="MobiDB-lite"/>
    </source>
</evidence>
<comment type="caution">
    <text evidence="2">The sequence shown here is derived from an EMBL/GenBank/DDBJ whole genome shotgun (WGS) entry which is preliminary data.</text>
</comment>
<dbReference type="EMBL" id="JAPMOS010000123">
    <property type="protein sequence ID" value="KAJ4455037.1"/>
    <property type="molecule type" value="Genomic_DNA"/>
</dbReference>
<dbReference type="Proteomes" id="UP001141327">
    <property type="component" value="Unassembled WGS sequence"/>
</dbReference>
<reference evidence="2" key="1">
    <citation type="journal article" date="2022" name="bioRxiv">
        <title>Genomics of Preaxostyla Flagellates Illuminates Evolutionary Transitions and the Path Towards Mitochondrial Loss.</title>
        <authorList>
            <person name="Novak L.V.F."/>
            <person name="Treitli S.C."/>
            <person name="Pyrih J."/>
            <person name="Halakuc P."/>
            <person name="Pipaliya S.V."/>
            <person name="Vacek V."/>
            <person name="Brzon O."/>
            <person name="Soukal P."/>
            <person name="Eme L."/>
            <person name="Dacks J.B."/>
            <person name="Karnkowska A."/>
            <person name="Elias M."/>
            <person name="Hampl V."/>
        </authorList>
    </citation>
    <scope>NUCLEOTIDE SEQUENCE</scope>
    <source>
        <strain evidence="2">RCP-MX</strain>
    </source>
</reference>
<sequence>MSSAEEARVRCQEAKARHHPPENKLDQYEGAPESHRAALAEDYPLFTRIFYRPRELHPEEIPHLITDVPMICVSGDNAIELQNGTALMGPEGRRYAAVLASRNLPPLLDYTERRKAHKKVIASRCRCFASRGYPRGEPQPYAKPYPEVIVVTAAGPQFENDALEWKDFIIDVDQPANPTPLFPSYYRHSGGAIPAHSEILDLMRRVSRQGVEISPEEKQKSEAYLSCGIFPVVVSPGEKPIKPVAGEKPGPIFFNAAAYFNCMVEDIELILTAFARMVDERNQELPADAPKRKGYFKFVAIGCGFFAQNRRFGAGTLSPMLYPLMLAALQNVLTANRLPRDRHGQPLIDTIELPDFSGRSIFTPSWGDEPIHGISINKGHARDALDFTREQFATYWCGCLNAGDCFCIPGNERQYASVEAAIGNNTDMRIQQAYFHNPQLLDLSRYVPVD</sequence>
<accession>A0ABQ8U6Q5</accession>
<evidence type="ECO:0000313" key="2">
    <source>
        <dbReference type="EMBL" id="KAJ4455037.1"/>
    </source>
</evidence>
<protein>
    <submittedName>
        <fullName evidence="2">Substrate of the Dot/Icm secretion system</fullName>
    </submittedName>
</protein>
<gene>
    <name evidence="2" type="ORF">PAPYR_10111</name>
</gene>
<organism evidence="2 3">
    <name type="scientific">Paratrimastix pyriformis</name>
    <dbReference type="NCBI Taxonomy" id="342808"/>
    <lineage>
        <taxon>Eukaryota</taxon>
        <taxon>Metamonada</taxon>
        <taxon>Preaxostyla</taxon>
        <taxon>Paratrimastigidae</taxon>
        <taxon>Paratrimastix</taxon>
    </lineage>
</organism>
<name>A0ABQ8U6Q5_9EUKA</name>
<feature type="region of interest" description="Disordered" evidence="1">
    <location>
        <begin position="1"/>
        <end position="29"/>
    </location>
</feature>
<proteinExistence type="predicted"/>
<evidence type="ECO:0000313" key="3">
    <source>
        <dbReference type="Proteomes" id="UP001141327"/>
    </source>
</evidence>
<keyword evidence="3" id="KW-1185">Reference proteome</keyword>